<evidence type="ECO:0000313" key="4">
    <source>
        <dbReference type="EMBL" id="KAK0619502.1"/>
    </source>
</evidence>
<keyword evidence="2" id="KW-1133">Transmembrane helix</keyword>
<name>A0AA39WQ25_9PEZI</name>
<feature type="region of interest" description="Disordered" evidence="1">
    <location>
        <begin position="215"/>
        <end position="236"/>
    </location>
</feature>
<keyword evidence="3" id="KW-0732">Signal</keyword>
<reference evidence="4" key="1">
    <citation type="submission" date="2023-06" db="EMBL/GenBank/DDBJ databases">
        <title>Genome-scale phylogeny and comparative genomics of the fungal order Sordariales.</title>
        <authorList>
            <consortium name="Lawrence Berkeley National Laboratory"/>
            <person name="Hensen N."/>
            <person name="Bonometti L."/>
            <person name="Westerberg I."/>
            <person name="Brannstrom I.O."/>
            <person name="Guillou S."/>
            <person name="Cros-Aarteil S."/>
            <person name="Calhoun S."/>
            <person name="Haridas S."/>
            <person name="Kuo A."/>
            <person name="Mondo S."/>
            <person name="Pangilinan J."/>
            <person name="Riley R."/>
            <person name="Labutti K."/>
            <person name="Andreopoulos B."/>
            <person name="Lipzen A."/>
            <person name="Chen C."/>
            <person name="Yanf M."/>
            <person name="Daum C."/>
            <person name="Ng V."/>
            <person name="Clum A."/>
            <person name="Steindorff A."/>
            <person name="Ohm R."/>
            <person name="Martin F."/>
            <person name="Silar P."/>
            <person name="Natvig D."/>
            <person name="Lalanne C."/>
            <person name="Gautier V."/>
            <person name="Ament-Velasquez S.L."/>
            <person name="Kruys A."/>
            <person name="Hutchinson M.I."/>
            <person name="Powell A.J."/>
            <person name="Barry K."/>
            <person name="Miller A.N."/>
            <person name="Grigoriev I.V."/>
            <person name="Debuchy R."/>
            <person name="Gladieux P."/>
            <person name="Thoren M.H."/>
            <person name="Johannesson H."/>
        </authorList>
    </citation>
    <scope>NUCLEOTIDE SEQUENCE</scope>
    <source>
        <strain evidence="4">CBS 606.72</strain>
    </source>
</reference>
<protein>
    <submittedName>
        <fullName evidence="4">Uncharacterized protein</fullName>
    </submittedName>
</protein>
<gene>
    <name evidence="4" type="ORF">B0T14DRAFT_496233</name>
</gene>
<dbReference type="AlphaFoldDB" id="A0AA39WQ25"/>
<sequence length="321" mass="34072">MRLTILASAALSCLASARLAIAGNQRGSVVEATGKSAPDAANGWTPKPTDAPGKSPSGVALDLLKRRDSEDRKTTNTWLNDKTCGWYTGAISAPFTCDPGYTCATEYNVVGCTNAASATLWRACYDYNALQRGDCDNVGLQTGCCMTSTFGACATFLWQGETPASMFRCVEKPTIIMMRTAPVLLSTTTIMSTSVVMVTHTSTVMSVSTSKISTTISPSASSQAPLAPRHAGGSSNGRERIGVIIGAVLGSVVALICIFFVVIVVVLRRDPQWRANMYGNKVETAPSPAPAYSADDLERVEQERPQTFQLEKVKGRALPPA</sequence>
<keyword evidence="5" id="KW-1185">Reference proteome</keyword>
<feature type="compositionally biased region" description="Low complexity" evidence="1">
    <location>
        <begin position="215"/>
        <end position="228"/>
    </location>
</feature>
<evidence type="ECO:0000256" key="2">
    <source>
        <dbReference type="SAM" id="Phobius"/>
    </source>
</evidence>
<keyword evidence="2" id="KW-0472">Membrane</keyword>
<feature type="signal peptide" evidence="3">
    <location>
        <begin position="1"/>
        <end position="17"/>
    </location>
</feature>
<evidence type="ECO:0000256" key="3">
    <source>
        <dbReference type="SAM" id="SignalP"/>
    </source>
</evidence>
<keyword evidence="2" id="KW-0812">Transmembrane</keyword>
<feature type="transmembrane region" description="Helical" evidence="2">
    <location>
        <begin position="243"/>
        <end position="267"/>
    </location>
</feature>
<dbReference type="EMBL" id="JAULSU010000004">
    <property type="protein sequence ID" value="KAK0619502.1"/>
    <property type="molecule type" value="Genomic_DNA"/>
</dbReference>
<evidence type="ECO:0000256" key="1">
    <source>
        <dbReference type="SAM" id="MobiDB-lite"/>
    </source>
</evidence>
<feature type="chain" id="PRO_5041226647" evidence="3">
    <location>
        <begin position="18"/>
        <end position="321"/>
    </location>
</feature>
<comment type="caution">
    <text evidence="4">The sequence shown here is derived from an EMBL/GenBank/DDBJ whole genome shotgun (WGS) entry which is preliminary data.</text>
</comment>
<proteinExistence type="predicted"/>
<evidence type="ECO:0000313" key="5">
    <source>
        <dbReference type="Proteomes" id="UP001175000"/>
    </source>
</evidence>
<feature type="region of interest" description="Disordered" evidence="1">
    <location>
        <begin position="33"/>
        <end position="57"/>
    </location>
</feature>
<accession>A0AA39WQ25</accession>
<organism evidence="4 5">
    <name type="scientific">Immersiella caudata</name>
    <dbReference type="NCBI Taxonomy" id="314043"/>
    <lineage>
        <taxon>Eukaryota</taxon>
        <taxon>Fungi</taxon>
        <taxon>Dikarya</taxon>
        <taxon>Ascomycota</taxon>
        <taxon>Pezizomycotina</taxon>
        <taxon>Sordariomycetes</taxon>
        <taxon>Sordariomycetidae</taxon>
        <taxon>Sordariales</taxon>
        <taxon>Lasiosphaeriaceae</taxon>
        <taxon>Immersiella</taxon>
    </lineage>
</organism>
<dbReference type="Proteomes" id="UP001175000">
    <property type="component" value="Unassembled WGS sequence"/>
</dbReference>